<name>A0ABU8H6J6_9SPHN</name>
<evidence type="ECO:0000313" key="3">
    <source>
        <dbReference type="Proteomes" id="UP001367771"/>
    </source>
</evidence>
<dbReference type="EMBL" id="JBBBDM010000012">
    <property type="protein sequence ID" value="MEI5688691.1"/>
    <property type="molecule type" value="Genomic_DNA"/>
</dbReference>
<proteinExistence type="predicted"/>
<reference evidence="2 3" key="1">
    <citation type="journal article" date="2013" name="Int. J. Syst. Evol. Microbiol.">
        <title>Sphingomonas kyungheensis sp. nov., a bacterium with ginsenoside-converting activity isolated from soil of a ginseng field.</title>
        <authorList>
            <person name="Son H.M."/>
            <person name="Yang J.E."/>
            <person name="Park Y."/>
            <person name="Han C.K."/>
            <person name="Kim S.G."/>
            <person name="Kook M."/>
            <person name="Yi T.H."/>
        </authorList>
    </citation>
    <scope>NUCLEOTIDE SEQUENCE [LARGE SCALE GENOMIC DNA]</scope>
    <source>
        <strain evidence="2 3">LMG 26582</strain>
    </source>
</reference>
<dbReference type="Proteomes" id="UP001367771">
    <property type="component" value="Unassembled WGS sequence"/>
</dbReference>
<dbReference type="SUPFAM" id="SSF55781">
    <property type="entry name" value="GAF domain-like"/>
    <property type="match status" value="1"/>
</dbReference>
<dbReference type="PANTHER" id="PTHR43102:SF2">
    <property type="entry name" value="GAF DOMAIN-CONTAINING PROTEIN"/>
    <property type="match status" value="1"/>
</dbReference>
<keyword evidence="3" id="KW-1185">Reference proteome</keyword>
<dbReference type="InterPro" id="IPR003018">
    <property type="entry name" value="GAF"/>
</dbReference>
<accession>A0ABU8H6J6</accession>
<evidence type="ECO:0000259" key="1">
    <source>
        <dbReference type="Pfam" id="PF01590"/>
    </source>
</evidence>
<protein>
    <submittedName>
        <fullName evidence="2">GAF domain-containing protein</fullName>
    </submittedName>
</protein>
<dbReference type="Pfam" id="PF01590">
    <property type="entry name" value="GAF"/>
    <property type="match status" value="1"/>
</dbReference>
<sequence>MSDRELAWKREAAVLQSGLLSVGHGSEIASIVSFVAARYEAPIAALSILFGGKQIVFSAVGIDVKETRRDDSFCNIAIQDPARATVALNALADDRFNNLAPVQGDPFIRFYAGAPIIDHRGNALGALCIADIKARDNFDPADLIERGREIANLIREW</sequence>
<comment type="caution">
    <text evidence="2">The sequence shown here is derived from an EMBL/GenBank/DDBJ whole genome shotgun (WGS) entry which is preliminary data.</text>
</comment>
<gene>
    <name evidence="2" type="ORF">V8201_16475</name>
</gene>
<organism evidence="2 3">
    <name type="scientific">Sphingomonas kyungheensis</name>
    <dbReference type="NCBI Taxonomy" id="1069987"/>
    <lineage>
        <taxon>Bacteria</taxon>
        <taxon>Pseudomonadati</taxon>
        <taxon>Pseudomonadota</taxon>
        <taxon>Alphaproteobacteria</taxon>
        <taxon>Sphingomonadales</taxon>
        <taxon>Sphingomonadaceae</taxon>
        <taxon>Sphingomonas</taxon>
    </lineage>
</organism>
<feature type="domain" description="GAF" evidence="1">
    <location>
        <begin position="83"/>
        <end position="143"/>
    </location>
</feature>
<dbReference type="RefSeq" id="WP_152542188.1">
    <property type="nucleotide sequence ID" value="NZ_JBBBDM010000012.1"/>
</dbReference>
<evidence type="ECO:0000313" key="2">
    <source>
        <dbReference type="EMBL" id="MEI5688691.1"/>
    </source>
</evidence>
<dbReference type="PANTHER" id="PTHR43102">
    <property type="entry name" value="SLR1143 PROTEIN"/>
    <property type="match status" value="1"/>
</dbReference>